<dbReference type="PANTHER" id="PTHR30408">
    <property type="entry name" value="TYPE-1 RESTRICTION ENZYME ECOKI SPECIFICITY PROTEIN"/>
    <property type="match status" value="1"/>
</dbReference>
<reference evidence="5 6" key="1">
    <citation type="submission" date="2017-10" db="EMBL/GenBank/DDBJ databases">
        <title>Novel microbial diversity and functional potential in the marine mammal oral microbiome.</title>
        <authorList>
            <person name="Dudek N.K."/>
            <person name="Sun C.L."/>
            <person name="Burstein D."/>
            <person name="Kantor R.S."/>
            <person name="Aliaga Goltsman D.S."/>
            <person name="Bik E.M."/>
            <person name="Thomas B.C."/>
            <person name="Banfield J.F."/>
            <person name="Relman D.A."/>
        </authorList>
    </citation>
    <scope>NUCLEOTIDE SEQUENCE [LARGE SCALE GENOMIC DNA]</scope>
    <source>
        <strain evidence="5">DOLJORAL78_49_30</strain>
    </source>
</reference>
<evidence type="ECO:0000256" key="2">
    <source>
        <dbReference type="ARBA" id="ARBA00022747"/>
    </source>
</evidence>
<evidence type="ECO:0000256" key="1">
    <source>
        <dbReference type="ARBA" id="ARBA00010923"/>
    </source>
</evidence>
<dbReference type="EMBL" id="PDSG01000004">
    <property type="protein sequence ID" value="PIE20807.1"/>
    <property type="molecule type" value="Genomic_DNA"/>
</dbReference>
<dbReference type="GO" id="GO:0004519">
    <property type="term" value="F:endonuclease activity"/>
    <property type="evidence" value="ECO:0007669"/>
    <property type="project" value="UniProtKB-KW"/>
</dbReference>
<name>A0A2G6JBJ4_NEPCE</name>
<sequence length="398" mass="44306">MVDVGNCVEKVSTWSPLKSDSQDSFLYIDLSSVDKDKKLIDENLVSLVLPKEAPSRAKQIVRSEDVLVATVRPNLNGVAYVSKKFDGATASTGYCVLRPDNKKLDSKYLYYWVQTNTFIGNMMARATGANYPAVSDKIIKESKIPLPPLAEQKRIAAILDKADSIRRKRQHAIQLADELLRAVFLDMFGDPVTNPKGWELRPVGDGIESITSGWSAKGSSEPCGKGELGVLKISAVTTGIFKPEENKRVEPDDLIEGKKLIFPKKGDLIFSRANTRDLVAATCIVQEDYENLFLPDKLWLIETDHTKILPEFLNFLIWQPRFKDTLASQATGSSGSMLNISKAKFESANAIFPPMEQQLKFREIYLKYTKAIGLLFGANKQDSLLFNSLSQKAFSGQL</sequence>
<dbReference type="GO" id="GO:0009307">
    <property type="term" value="P:DNA restriction-modification system"/>
    <property type="evidence" value="ECO:0007669"/>
    <property type="project" value="UniProtKB-KW"/>
</dbReference>
<dbReference type="Proteomes" id="UP000242733">
    <property type="component" value="Unassembled WGS sequence"/>
</dbReference>
<dbReference type="Pfam" id="PF01420">
    <property type="entry name" value="Methylase_S"/>
    <property type="match status" value="1"/>
</dbReference>
<dbReference type="PANTHER" id="PTHR30408:SF12">
    <property type="entry name" value="TYPE I RESTRICTION ENZYME MJAVIII SPECIFICITY SUBUNIT"/>
    <property type="match status" value="1"/>
</dbReference>
<keyword evidence="3" id="KW-0238">DNA-binding</keyword>
<feature type="domain" description="Type I restriction modification DNA specificity" evidence="4">
    <location>
        <begin position="60"/>
        <end position="170"/>
    </location>
</feature>
<dbReference type="InterPro" id="IPR044946">
    <property type="entry name" value="Restrct_endonuc_typeI_TRD_sf"/>
</dbReference>
<dbReference type="SUPFAM" id="SSF116734">
    <property type="entry name" value="DNA methylase specificity domain"/>
    <property type="match status" value="2"/>
</dbReference>
<keyword evidence="5" id="KW-0540">Nuclease</keyword>
<dbReference type="AlphaFoldDB" id="A0A2G6JBJ4"/>
<accession>A0A2G6JBJ4</accession>
<protein>
    <submittedName>
        <fullName evidence="5">Restriction endonuclease subunit S</fullName>
    </submittedName>
</protein>
<evidence type="ECO:0000313" key="6">
    <source>
        <dbReference type="Proteomes" id="UP000242733"/>
    </source>
</evidence>
<evidence type="ECO:0000313" key="5">
    <source>
        <dbReference type="EMBL" id="PIE20807.1"/>
    </source>
</evidence>
<keyword evidence="2" id="KW-0680">Restriction system</keyword>
<organism evidence="5 6">
    <name type="scientific">Neptuniibacter caesariensis</name>
    <dbReference type="NCBI Taxonomy" id="207954"/>
    <lineage>
        <taxon>Bacteria</taxon>
        <taxon>Pseudomonadati</taxon>
        <taxon>Pseudomonadota</taxon>
        <taxon>Gammaproteobacteria</taxon>
        <taxon>Oceanospirillales</taxon>
        <taxon>Oceanospirillaceae</taxon>
        <taxon>Neptuniibacter</taxon>
    </lineage>
</organism>
<keyword evidence="5" id="KW-0255">Endonuclease</keyword>
<evidence type="ECO:0000256" key="3">
    <source>
        <dbReference type="ARBA" id="ARBA00023125"/>
    </source>
</evidence>
<gene>
    <name evidence="5" type="ORF">CSA61_00785</name>
</gene>
<keyword evidence="5" id="KW-0378">Hydrolase</keyword>
<comment type="similarity">
    <text evidence="1">Belongs to the type-I restriction system S methylase family.</text>
</comment>
<comment type="caution">
    <text evidence="5">The sequence shown here is derived from an EMBL/GenBank/DDBJ whole genome shotgun (WGS) entry which is preliminary data.</text>
</comment>
<evidence type="ECO:0000259" key="4">
    <source>
        <dbReference type="Pfam" id="PF01420"/>
    </source>
</evidence>
<dbReference type="GO" id="GO:0003677">
    <property type="term" value="F:DNA binding"/>
    <property type="evidence" value="ECO:0007669"/>
    <property type="project" value="UniProtKB-KW"/>
</dbReference>
<dbReference type="InterPro" id="IPR000055">
    <property type="entry name" value="Restrct_endonuc_typeI_TRD"/>
</dbReference>
<dbReference type="InterPro" id="IPR052021">
    <property type="entry name" value="Type-I_RS_S_subunit"/>
</dbReference>
<dbReference type="Gene3D" id="3.90.220.20">
    <property type="entry name" value="DNA methylase specificity domains"/>
    <property type="match status" value="2"/>
</dbReference>
<proteinExistence type="inferred from homology"/>